<keyword evidence="11" id="KW-1185">Reference proteome</keyword>
<dbReference type="EMBL" id="CAJHIA010000011">
    <property type="protein sequence ID" value="CAD6444143.1"/>
    <property type="molecule type" value="Genomic_DNA"/>
</dbReference>
<organism evidence="10 11">
    <name type="scientific">Sclerotinia trifoliorum</name>
    <dbReference type="NCBI Taxonomy" id="28548"/>
    <lineage>
        <taxon>Eukaryota</taxon>
        <taxon>Fungi</taxon>
        <taxon>Dikarya</taxon>
        <taxon>Ascomycota</taxon>
        <taxon>Pezizomycotina</taxon>
        <taxon>Leotiomycetes</taxon>
        <taxon>Helotiales</taxon>
        <taxon>Sclerotiniaceae</taxon>
        <taxon>Sclerotinia</taxon>
    </lineage>
</organism>
<dbReference type="CDD" id="cd02440">
    <property type="entry name" value="AdoMet_MTases"/>
    <property type="match status" value="1"/>
</dbReference>
<name>A0A8H2VU17_9HELO</name>
<protein>
    <recommendedName>
        <fullName evidence="5">phosphoethanolamine N-methyltransferase</fullName>
        <ecNumber evidence="5">2.1.1.103</ecNumber>
    </recommendedName>
</protein>
<dbReference type="PANTHER" id="PTHR44307:SF2">
    <property type="entry name" value="PHOSPHOETHANOLAMINE METHYLTRANSFERASE ISOFORM X1"/>
    <property type="match status" value="1"/>
</dbReference>
<dbReference type="Proteomes" id="UP000624404">
    <property type="component" value="Unassembled WGS sequence"/>
</dbReference>
<dbReference type="InterPro" id="IPR029063">
    <property type="entry name" value="SAM-dependent_MTases_sf"/>
</dbReference>
<dbReference type="AlphaFoldDB" id="A0A8H2VU17"/>
<comment type="catalytic activity">
    <reaction evidence="8">
        <text>N-methylethanolamine phosphate + S-adenosyl-L-methionine = N,N-dimethylethanolamine phosphate + S-adenosyl-L-homocysteine + H(+)</text>
        <dbReference type="Rhea" id="RHEA:25321"/>
        <dbReference type="ChEBI" id="CHEBI:15378"/>
        <dbReference type="ChEBI" id="CHEBI:57781"/>
        <dbReference type="ChEBI" id="CHEBI:57856"/>
        <dbReference type="ChEBI" id="CHEBI:58641"/>
        <dbReference type="ChEBI" id="CHEBI:59789"/>
        <dbReference type="EC" id="2.1.1.103"/>
    </reaction>
    <physiologicalReaction direction="left-to-right" evidence="8">
        <dbReference type="Rhea" id="RHEA:25322"/>
    </physiologicalReaction>
</comment>
<evidence type="ECO:0000256" key="5">
    <source>
        <dbReference type="ARBA" id="ARBA00035674"/>
    </source>
</evidence>
<sequence length="296" mass="33036">MESNQNRSISINEVKPYQPHSSISTVHLKIIKRQSALVTMSSNFKPKPDPVSSSSPIQNFEEMYSAIGGTYEKAFAQDEGLLKFLERVVEILPTNSQILDLGCGTGRPVASTLSSAGHQIYGLDFSQTMISLSQTSVPNGKFAMGDMRTFDPLEHWSSDLKKIDGSFDAIFTILSLFALSRSEIEALGSKWRDWVKVGGFICICTIAAEDLQPRDGEQKGDGEGKGYDEDGFGCRGIEGRFMGNVVTFSLFTREGWRWLLKENGFEIVEEWNNVYQPPKEADSEDEPHLFLLARRV</sequence>
<evidence type="ECO:0000256" key="2">
    <source>
        <dbReference type="ARBA" id="ARBA00005189"/>
    </source>
</evidence>
<comment type="pathway">
    <text evidence="2">Lipid metabolism.</text>
</comment>
<dbReference type="OrthoDB" id="540004at2759"/>
<evidence type="ECO:0000313" key="11">
    <source>
        <dbReference type="Proteomes" id="UP000624404"/>
    </source>
</evidence>
<keyword evidence="3" id="KW-0489">Methyltransferase</keyword>
<comment type="catalytic activity">
    <reaction evidence="7">
        <text>phosphoethanolamine + S-adenosyl-L-methionine = N-methylethanolamine phosphate + S-adenosyl-L-homocysteine + H(+)</text>
        <dbReference type="Rhea" id="RHEA:20365"/>
        <dbReference type="ChEBI" id="CHEBI:15378"/>
        <dbReference type="ChEBI" id="CHEBI:57781"/>
        <dbReference type="ChEBI" id="CHEBI:57856"/>
        <dbReference type="ChEBI" id="CHEBI:58190"/>
        <dbReference type="ChEBI" id="CHEBI:59789"/>
        <dbReference type="EC" id="2.1.1.103"/>
    </reaction>
    <physiologicalReaction direction="left-to-right" evidence="7">
        <dbReference type="Rhea" id="RHEA:20366"/>
    </physiologicalReaction>
</comment>
<evidence type="ECO:0000256" key="1">
    <source>
        <dbReference type="ARBA" id="ARBA00004969"/>
    </source>
</evidence>
<feature type="domain" description="Methyltransferase" evidence="9">
    <location>
        <begin position="98"/>
        <end position="199"/>
    </location>
</feature>
<dbReference type="SUPFAM" id="SSF53335">
    <property type="entry name" value="S-adenosyl-L-methionine-dependent methyltransferases"/>
    <property type="match status" value="1"/>
</dbReference>
<reference evidence="10" key="1">
    <citation type="submission" date="2020-10" db="EMBL/GenBank/DDBJ databases">
        <authorList>
            <person name="Kusch S."/>
        </authorList>
    </citation>
    <scope>NUCLEOTIDE SEQUENCE</scope>
    <source>
        <strain evidence="10">SwB9</strain>
    </source>
</reference>
<accession>A0A8H2VU17</accession>
<dbReference type="GO" id="GO:0032259">
    <property type="term" value="P:methylation"/>
    <property type="evidence" value="ECO:0007669"/>
    <property type="project" value="UniProtKB-KW"/>
</dbReference>
<proteinExistence type="predicted"/>
<dbReference type="Gene3D" id="3.40.50.150">
    <property type="entry name" value="Vaccinia Virus protein VP39"/>
    <property type="match status" value="1"/>
</dbReference>
<keyword evidence="4" id="KW-0808">Transferase</keyword>
<evidence type="ECO:0000256" key="4">
    <source>
        <dbReference type="ARBA" id="ARBA00022679"/>
    </source>
</evidence>
<comment type="caution">
    <text evidence="10">The sequence shown here is derived from an EMBL/GenBank/DDBJ whole genome shotgun (WGS) entry which is preliminary data.</text>
</comment>
<comment type="catalytic activity">
    <reaction evidence="6">
        <text>N,N-dimethylethanolamine phosphate + S-adenosyl-L-methionine = phosphocholine + S-adenosyl-L-homocysteine + H(+)</text>
        <dbReference type="Rhea" id="RHEA:25325"/>
        <dbReference type="ChEBI" id="CHEBI:15378"/>
        <dbReference type="ChEBI" id="CHEBI:57856"/>
        <dbReference type="ChEBI" id="CHEBI:58641"/>
        <dbReference type="ChEBI" id="CHEBI:59789"/>
        <dbReference type="ChEBI" id="CHEBI:295975"/>
        <dbReference type="EC" id="2.1.1.103"/>
    </reaction>
    <physiologicalReaction direction="left-to-right" evidence="6">
        <dbReference type="Rhea" id="RHEA:25326"/>
    </physiologicalReaction>
</comment>
<evidence type="ECO:0000256" key="6">
    <source>
        <dbReference type="ARBA" id="ARBA00047619"/>
    </source>
</evidence>
<evidence type="ECO:0000256" key="3">
    <source>
        <dbReference type="ARBA" id="ARBA00022603"/>
    </source>
</evidence>
<dbReference type="PANTHER" id="PTHR44307">
    <property type="entry name" value="PHOSPHOETHANOLAMINE METHYLTRANSFERASE"/>
    <property type="match status" value="1"/>
</dbReference>
<evidence type="ECO:0000256" key="7">
    <source>
        <dbReference type="ARBA" id="ARBA00047622"/>
    </source>
</evidence>
<dbReference type="InterPro" id="IPR041698">
    <property type="entry name" value="Methyltransf_25"/>
</dbReference>
<evidence type="ECO:0000256" key="8">
    <source>
        <dbReference type="ARBA" id="ARBA00047841"/>
    </source>
</evidence>
<dbReference type="GO" id="GO:0000234">
    <property type="term" value="F:phosphoethanolamine N-methyltransferase activity"/>
    <property type="evidence" value="ECO:0007669"/>
    <property type="project" value="UniProtKB-EC"/>
</dbReference>
<evidence type="ECO:0000313" key="10">
    <source>
        <dbReference type="EMBL" id="CAD6444143.1"/>
    </source>
</evidence>
<gene>
    <name evidence="10" type="ORF">SCLTRI_LOCUS3935</name>
</gene>
<comment type="pathway">
    <text evidence="1">Phospholipid metabolism; phosphatidylcholine biosynthesis.</text>
</comment>
<evidence type="ECO:0000259" key="9">
    <source>
        <dbReference type="Pfam" id="PF13649"/>
    </source>
</evidence>
<dbReference type="EC" id="2.1.1.103" evidence="5"/>
<dbReference type="Pfam" id="PF13649">
    <property type="entry name" value="Methyltransf_25"/>
    <property type="match status" value="1"/>
</dbReference>